<sequence length="96" mass="10199">MKKIIVALATAGALIGAAATPAGAATPPDHHSVICESASFYAHYTVGEGPFDLIRTLYYGNDVGHTHGAQAENNGWGYTQDFGPNDWGWMQLNCMS</sequence>
<name>A0A9W6KXY4_9ACTN</name>
<feature type="chain" id="PRO_5040867377" description="Secreted protein" evidence="1">
    <location>
        <begin position="25"/>
        <end position="96"/>
    </location>
</feature>
<reference evidence="2" key="2">
    <citation type="submission" date="2023-01" db="EMBL/GenBank/DDBJ databases">
        <authorList>
            <person name="Sun Q."/>
            <person name="Evtushenko L."/>
        </authorList>
    </citation>
    <scope>NUCLEOTIDE SEQUENCE</scope>
    <source>
        <strain evidence="2">VKM Ac-1321</strain>
    </source>
</reference>
<reference evidence="2" key="1">
    <citation type="journal article" date="2014" name="Int. J. Syst. Evol. Microbiol.">
        <title>Complete genome sequence of Corynebacterium casei LMG S-19264T (=DSM 44701T), isolated from a smear-ripened cheese.</title>
        <authorList>
            <consortium name="US DOE Joint Genome Institute (JGI-PGF)"/>
            <person name="Walter F."/>
            <person name="Albersmeier A."/>
            <person name="Kalinowski J."/>
            <person name="Ruckert C."/>
        </authorList>
    </citation>
    <scope>NUCLEOTIDE SEQUENCE</scope>
    <source>
        <strain evidence="2">VKM Ac-1321</strain>
    </source>
</reference>
<evidence type="ECO:0000313" key="3">
    <source>
        <dbReference type="Proteomes" id="UP001143480"/>
    </source>
</evidence>
<feature type="signal peptide" evidence="1">
    <location>
        <begin position="1"/>
        <end position="24"/>
    </location>
</feature>
<dbReference type="EMBL" id="BSFP01000165">
    <property type="protein sequence ID" value="GLL08616.1"/>
    <property type="molecule type" value="Genomic_DNA"/>
</dbReference>
<protein>
    <recommendedName>
        <fullName evidence="4">Secreted protein</fullName>
    </recommendedName>
</protein>
<dbReference type="AlphaFoldDB" id="A0A9W6KXY4"/>
<dbReference type="Proteomes" id="UP001143480">
    <property type="component" value="Unassembled WGS sequence"/>
</dbReference>
<keyword evidence="3" id="KW-1185">Reference proteome</keyword>
<proteinExistence type="predicted"/>
<evidence type="ECO:0000313" key="2">
    <source>
        <dbReference type="EMBL" id="GLL08616.1"/>
    </source>
</evidence>
<keyword evidence="1" id="KW-0732">Signal</keyword>
<comment type="caution">
    <text evidence="2">The sequence shown here is derived from an EMBL/GenBank/DDBJ whole genome shotgun (WGS) entry which is preliminary data.</text>
</comment>
<gene>
    <name evidence="2" type="ORF">GCM10017581_103830</name>
</gene>
<organism evidence="2 3">
    <name type="scientific">Dactylosporangium matsuzakiense</name>
    <dbReference type="NCBI Taxonomy" id="53360"/>
    <lineage>
        <taxon>Bacteria</taxon>
        <taxon>Bacillati</taxon>
        <taxon>Actinomycetota</taxon>
        <taxon>Actinomycetes</taxon>
        <taxon>Micromonosporales</taxon>
        <taxon>Micromonosporaceae</taxon>
        <taxon>Dactylosporangium</taxon>
    </lineage>
</organism>
<evidence type="ECO:0000256" key="1">
    <source>
        <dbReference type="SAM" id="SignalP"/>
    </source>
</evidence>
<dbReference type="RefSeq" id="WP_261959000.1">
    <property type="nucleotide sequence ID" value="NZ_BAAAXA010000001.1"/>
</dbReference>
<accession>A0A9W6KXY4</accession>
<evidence type="ECO:0008006" key="4">
    <source>
        <dbReference type="Google" id="ProtNLM"/>
    </source>
</evidence>